<dbReference type="GO" id="GO:0003682">
    <property type="term" value="F:chromatin binding"/>
    <property type="evidence" value="ECO:0007669"/>
    <property type="project" value="TreeGrafter"/>
</dbReference>
<evidence type="ECO:0000313" key="10">
    <source>
        <dbReference type="Proteomes" id="UP000274429"/>
    </source>
</evidence>
<dbReference type="GO" id="GO:0006281">
    <property type="term" value="P:DNA repair"/>
    <property type="evidence" value="ECO:0007669"/>
    <property type="project" value="InterPro"/>
</dbReference>
<dbReference type="GO" id="GO:0033314">
    <property type="term" value="P:mitotic DNA replication checkpoint signaling"/>
    <property type="evidence" value="ECO:0007669"/>
    <property type="project" value="TreeGrafter"/>
</dbReference>
<dbReference type="AlphaFoldDB" id="A0A3P7G4L9"/>
<evidence type="ECO:0000256" key="6">
    <source>
        <dbReference type="ARBA" id="ARBA00023242"/>
    </source>
</evidence>
<evidence type="ECO:0000256" key="5">
    <source>
        <dbReference type="ARBA" id="ARBA00022840"/>
    </source>
</evidence>
<accession>A0A3P7G4L9</accession>
<dbReference type="PANTHER" id="PTHR12172:SF0">
    <property type="entry name" value="CELL CYCLE CHECKPOINT PROTEIN RAD17"/>
    <property type="match status" value="1"/>
</dbReference>
<gene>
    <name evidence="9" type="ORF">TTAC_LOCUS388</name>
</gene>
<keyword evidence="5" id="KW-0067">ATP-binding</keyword>
<dbReference type="GO" id="GO:0003689">
    <property type="term" value="F:DNA clamp loader activity"/>
    <property type="evidence" value="ECO:0007669"/>
    <property type="project" value="TreeGrafter"/>
</dbReference>
<dbReference type="InterPro" id="IPR006886">
    <property type="entry name" value="RNA_pol_III_Rpc5"/>
</dbReference>
<keyword evidence="10" id="KW-1185">Reference proteome</keyword>
<dbReference type="PANTHER" id="PTHR12172">
    <property type="entry name" value="CELL CYCLE CHECKPOINT PROTEIN RAD17"/>
    <property type="match status" value="1"/>
</dbReference>
<feature type="region of interest" description="Disordered" evidence="8">
    <location>
        <begin position="429"/>
        <end position="580"/>
    </location>
</feature>
<comment type="similarity">
    <text evidence="2">Belongs to the rad17/RAD24 family.</text>
</comment>
<protein>
    <submittedName>
        <fullName evidence="9">Uncharacterized protein</fullName>
    </submittedName>
</protein>
<dbReference type="GO" id="GO:0005634">
    <property type="term" value="C:nucleus"/>
    <property type="evidence" value="ECO:0007669"/>
    <property type="project" value="UniProtKB-SubCell"/>
</dbReference>
<sequence length="1270" mass="139538">METENIRGTRIKATLDHLEINVGDGRLDNIKSSAEKKLVVFPQLPCCRDSYTLRSIPTKKEASLLGYFINGNSDECHFIPLKSGPLIMDNVKEPVKMSELGNGSHNGVDDSATSMSPAKPTVVSVRMRTEAEIFGAKRAASRRKTADNDDDLRYLSQLFLVPWKPATFRTHKPMYAFEHRSALMCSVESASIGGPEFTRDNWEALLLSPLREEALETTRFGNELKKAATLEDLVRSQWFFSVSARVIKFDKLLECLRERSPDKNLVTPAAVIPILNRLAVLVRGWWVVRSDILYPPNTYSEHASVPSTQLIRARDYVMAVFHQGDHLTRKTVSSITKLPSLEVTEILEQLGTRISSDLEGHNNHWEFRQPDMTFINKHVSRCRPSTSRKLGASNQTTMCSAQTRGACHSLSDLKVAHFYPDATQRRRRCSGRLSGSDSDEILTPLSPKLMGAKRPRCRLLSLSPEASGPTSKRVRTQSASSAGHGVSPHPPSSPHKNPLPNRPTPPLFSAGLINKRHAPSTSKPSQNDSLERTGPTPPSSPPLADSSLRLVTDPSTDLLKQEPSSPERHHNGSETEMQSLPPTLMEAMPTINAGAPEKLEEPDSTTEQTCSMVDDPAICSFVREKLHSHPILALSELTKACQPFLASLANQMTNGKAAPPGSEAEREMLKSELYKVVLAVGGRELHIQWPDVPSALPKQPLFVAPVAVEFGDPSSPLHQAREAILERFETSTFVTYGIIKKKLTDVGLKIPDNTLRTTIKSELAVHHGKVREVREVCMMAKTKSRCVVVLTGPPGSSKSTCLLIVCRTLGFSYPLIWTEGNWEGGDATTNELQQFEDFLFKSTHYFGSGDESKVDFSLSGLSQCLKTPQLVLIESLPSGFSDNPLLFHKCIRSALSDILVPTLLAFVFTKSSSVNNIGTPVTSNFDATALSRLFPNCLKQELGICHIEFNPIAPVIMTRALSRIVELVSNETGASMPPKPFLQQLAASSSGDIRLAINTLQFAIMPGLGDSTSCNESFLPPHLLSWKRTSLSFNPETILNQSGLTGDDVVAWLHENYLAFHDTPALFEALEWISSQAGWADAHLSGGMNWRLGLTPAADRNSFSSTGTACSAGSHYAAIAVSRAIAICSSTKVIGNTSSKFRPLKAPQLKQVEARQRSSLQALRASFELSVDVLRTKEALIDGLRWYLLDRLPLEFTILGSRFPGSIEVISSLCRFQDPNGVGERDFRRIKVGNVPMRGHCAPFDGATDADAEVTIDENFSDEECPPSSL</sequence>
<name>A0A3P7G4L9_HYDTA</name>
<evidence type="ECO:0000256" key="8">
    <source>
        <dbReference type="SAM" id="MobiDB-lite"/>
    </source>
</evidence>
<keyword evidence="7" id="KW-0131">Cell cycle</keyword>
<evidence type="ECO:0000313" key="9">
    <source>
        <dbReference type="EMBL" id="VDM16345.1"/>
    </source>
</evidence>
<dbReference type="Pfam" id="PF04801">
    <property type="entry name" value="RPC5"/>
    <property type="match status" value="1"/>
</dbReference>
<dbReference type="SUPFAM" id="SSF52540">
    <property type="entry name" value="P-loop containing nucleoside triphosphate hydrolases"/>
    <property type="match status" value="1"/>
</dbReference>
<dbReference type="EMBL" id="UYWX01000032">
    <property type="protein sequence ID" value="VDM16345.1"/>
    <property type="molecule type" value="Genomic_DNA"/>
</dbReference>
<dbReference type="GO" id="GO:0000077">
    <property type="term" value="P:DNA damage checkpoint signaling"/>
    <property type="evidence" value="ECO:0007669"/>
    <property type="project" value="TreeGrafter"/>
</dbReference>
<keyword evidence="4" id="KW-0227">DNA damage</keyword>
<comment type="subcellular location">
    <subcellularLocation>
        <location evidence="1">Nucleus</location>
    </subcellularLocation>
</comment>
<dbReference type="Pfam" id="PF03215">
    <property type="entry name" value="Rad17"/>
    <property type="match status" value="1"/>
</dbReference>
<feature type="compositionally biased region" description="Polar residues" evidence="8">
    <location>
        <begin position="519"/>
        <end position="528"/>
    </location>
</feature>
<evidence type="ECO:0000256" key="4">
    <source>
        <dbReference type="ARBA" id="ARBA00022763"/>
    </source>
</evidence>
<dbReference type="OrthoDB" id="340681at2759"/>
<evidence type="ECO:0000256" key="1">
    <source>
        <dbReference type="ARBA" id="ARBA00004123"/>
    </source>
</evidence>
<proteinExistence type="inferred from homology"/>
<dbReference type="GO" id="GO:0006351">
    <property type="term" value="P:DNA-templated transcription"/>
    <property type="evidence" value="ECO:0007669"/>
    <property type="project" value="InterPro"/>
</dbReference>
<reference evidence="9 10" key="1">
    <citation type="submission" date="2018-11" db="EMBL/GenBank/DDBJ databases">
        <authorList>
            <consortium name="Pathogen Informatics"/>
        </authorList>
    </citation>
    <scope>NUCLEOTIDE SEQUENCE [LARGE SCALE GENOMIC DNA]</scope>
</reference>
<dbReference type="GO" id="GO:0005524">
    <property type="term" value="F:ATP binding"/>
    <property type="evidence" value="ECO:0007669"/>
    <property type="project" value="UniProtKB-KW"/>
</dbReference>
<keyword evidence="6" id="KW-0539">Nucleus</keyword>
<dbReference type="InterPro" id="IPR004582">
    <property type="entry name" value="Checkpoint_prot_Rad17_Rad24"/>
</dbReference>
<dbReference type="Proteomes" id="UP000274429">
    <property type="component" value="Unassembled WGS sequence"/>
</dbReference>
<organism evidence="9 10">
    <name type="scientific">Hydatigena taeniaeformis</name>
    <name type="common">Feline tapeworm</name>
    <name type="synonym">Taenia taeniaeformis</name>
    <dbReference type="NCBI Taxonomy" id="6205"/>
    <lineage>
        <taxon>Eukaryota</taxon>
        <taxon>Metazoa</taxon>
        <taxon>Spiralia</taxon>
        <taxon>Lophotrochozoa</taxon>
        <taxon>Platyhelminthes</taxon>
        <taxon>Cestoda</taxon>
        <taxon>Eucestoda</taxon>
        <taxon>Cyclophyllidea</taxon>
        <taxon>Taeniidae</taxon>
        <taxon>Hydatigera</taxon>
    </lineage>
</organism>
<evidence type="ECO:0000256" key="7">
    <source>
        <dbReference type="ARBA" id="ARBA00023306"/>
    </source>
</evidence>
<dbReference type="InterPro" id="IPR027417">
    <property type="entry name" value="P-loop_NTPase"/>
</dbReference>
<evidence type="ECO:0000256" key="3">
    <source>
        <dbReference type="ARBA" id="ARBA00022741"/>
    </source>
</evidence>
<evidence type="ECO:0000256" key="2">
    <source>
        <dbReference type="ARBA" id="ARBA00006168"/>
    </source>
</evidence>
<keyword evidence="3" id="KW-0547">Nucleotide-binding</keyword>